<dbReference type="AlphaFoldDB" id="A0A8J2N077"/>
<protein>
    <submittedName>
        <fullName evidence="1">Uncharacterized protein</fullName>
    </submittedName>
</protein>
<accession>A0A8J2N077</accession>
<reference evidence="1" key="1">
    <citation type="submission" date="2021-05" db="EMBL/GenBank/DDBJ databases">
        <authorList>
            <person name="Stam R."/>
        </authorList>
    </citation>
    <scope>NUCLEOTIDE SEQUENCE</scope>
    <source>
        <strain evidence="1">CS162</strain>
    </source>
</reference>
<dbReference type="OrthoDB" id="3679294at2759"/>
<dbReference type="Proteomes" id="UP000676310">
    <property type="component" value="Unassembled WGS sequence"/>
</dbReference>
<organism evidence="1 2">
    <name type="scientific">Alternaria atra</name>
    <dbReference type="NCBI Taxonomy" id="119953"/>
    <lineage>
        <taxon>Eukaryota</taxon>
        <taxon>Fungi</taxon>
        <taxon>Dikarya</taxon>
        <taxon>Ascomycota</taxon>
        <taxon>Pezizomycotina</taxon>
        <taxon>Dothideomycetes</taxon>
        <taxon>Pleosporomycetidae</taxon>
        <taxon>Pleosporales</taxon>
        <taxon>Pleosporineae</taxon>
        <taxon>Pleosporaceae</taxon>
        <taxon>Alternaria</taxon>
        <taxon>Alternaria sect. Ulocladioides</taxon>
    </lineage>
</organism>
<gene>
    <name evidence="1" type="ORF">ALTATR162_LOCUS3554</name>
</gene>
<name>A0A8J2N077_9PLEO</name>
<evidence type="ECO:0000313" key="2">
    <source>
        <dbReference type="Proteomes" id="UP000676310"/>
    </source>
</evidence>
<comment type="caution">
    <text evidence="1">The sequence shown here is derived from an EMBL/GenBank/DDBJ whole genome shotgun (WGS) entry which is preliminary data.</text>
</comment>
<dbReference type="GeneID" id="67015123"/>
<keyword evidence="2" id="KW-1185">Reference proteome</keyword>
<sequence>MTGSNQSPPEAPPGIDQGVQPMIDVLFAQAPMANSNRRVIGRIGNNGAAVSSSHAAIAPPRDIIDTHTSDRRLLPSSESSVRYLQSEGKMREESDKGIWHERVPWALPPLPRPQALTLFDDPSRVRRSETPKRQIKLDALHHTHAICIPLPPPPSLSTLFNQAVTYIDNCFVSSPGIIKYVDAETRWKTYVCIEAQEGVSASTKPEDKIVRVRAILTDNISPVDAHEGGCELVERPVEIQAKHKRVREILRVG</sequence>
<evidence type="ECO:0000313" key="1">
    <source>
        <dbReference type="EMBL" id="CAG5154308.1"/>
    </source>
</evidence>
<proteinExistence type="predicted"/>
<dbReference type="EMBL" id="CAJRGZ010000016">
    <property type="protein sequence ID" value="CAG5154308.1"/>
    <property type="molecule type" value="Genomic_DNA"/>
</dbReference>
<dbReference type="RefSeq" id="XP_043167097.1">
    <property type="nucleotide sequence ID" value="XM_043311162.1"/>
</dbReference>